<name>A0A2M9BWW7_9MICO</name>
<dbReference type="SUPFAM" id="SSF51055">
    <property type="entry name" value="Carbohydrate binding domain"/>
    <property type="match status" value="2"/>
</dbReference>
<feature type="domain" description="Chitin-binding type-3" evidence="3">
    <location>
        <begin position="395"/>
        <end position="439"/>
    </location>
</feature>
<keyword evidence="5" id="KW-1185">Reference proteome</keyword>
<proteinExistence type="predicted"/>
<dbReference type="Gene3D" id="2.10.10.20">
    <property type="entry name" value="Carbohydrate-binding module superfamily 5/12"/>
    <property type="match status" value="2"/>
</dbReference>
<protein>
    <submittedName>
        <fullName evidence="4">Chitinase</fullName>
    </submittedName>
</protein>
<keyword evidence="2" id="KW-1133">Transmembrane helix</keyword>
<evidence type="ECO:0000313" key="5">
    <source>
        <dbReference type="Proteomes" id="UP000230161"/>
    </source>
</evidence>
<feature type="transmembrane region" description="Helical" evidence="2">
    <location>
        <begin position="24"/>
        <end position="45"/>
    </location>
</feature>
<dbReference type="EMBL" id="PGFB01000003">
    <property type="protein sequence ID" value="PJJ62420.1"/>
    <property type="molecule type" value="Genomic_DNA"/>
</dbReference>
<dbReference type="InterPro" id="IPR003610">
    <property type="entry name" value="CBM5/12"/>
</dbReference>
<evidence type="ECO:0000259" key="3">
    <source>
        <dbReference type="SMART" id="SM00495"/>
    </source>
</evidence>
<organism evidence="4 5">
    <name type="scientific">Compostimonas suwonensis</name>
    <dbReference type="NCBI Taxonomy" id="1048394"/>
    <lineage>
        <taxon>Bacteria</taxon>
        <taxon>Bacillati</taxon>
        <taxon>Actinomycetota</taxon>
        <taxon>Actinomycetes</taxon>
        <taxon>Micrococcales</taxon>
        <taxon>Microbacteriaceae</taxon>
        <taxon>Compostimonas</taxon>
    </lineage>
</organism>
<dbReference type="InterPro" id="IPR052750">
    <property type="entry name" value="GH18_Chitinase"/>
</dbReference>
<evidence type="ECO:0000256" key="1">
    <source>
        <dbReference type="ARBA" id="ARBA00022801"/>
    </source>
</evidence>
<dbReference type="CDD" id="cd06543">
    <property type="entry name" value="GH18_PF-ChiA-like"/>
    <property type="match status" value="1"/>
</dbReference>
<dbReference type="Gene3D" id="3.20.20.80">
    <property type="entry name" value="Glycosidases"/>
    <property type="match status" value="1"/>
</dbReference>
<reference evidence="4 5" key="1">
    <citation type="submission" date="2017-11" db="EMBL/GenBank/DDBJ databases">
        <title>Genomic Encyclopedia of Archaeal and Bacterial Type Strains, Phase II (KMG-II): From Individual Species to Whole Genera.</title>
        <authorList>
            <person name="Goeker M."/>
        </authorList>
    </citation>
    <scope>NUCLEOTIDE SEQUENCE [LARGE SCALE GENOMIC DNA]</scope>
    <source>
        <strain evidence="4 5">DSM 25625</strain>
    </source>
</reference>
<evidence type="ECO:0000313" key="4">
    <source>
        <dbReference type="EMBL" id="PJJ62420.1"/>
    </source>
</evidence>
<sequence>MTAPGTQTTRTGLHGGKRLSPLRVMLAFVIILAVAAGAFLGFHAFDSAKAESASPWFAGYVDVTATPSYPFETPASTAGRDVVLSFVVASDDDPCAPSWGDAYSLDDASHELDLDRKLARLRQGGGDAIVSFGGQRNDELSTACADPAALLAAYTSVVDRYQLTTIDLDVEGASLSDAAAGLRRAEAVSALQSSKRKAGGDLAVWLTLPVAPSGMTKDATDAIAQMLTAGVDLAGVNVMTMDYGSSLDGKTMAQGSIDALNATHRQLAKLYSNADISLSDQTIWSKMGATPMVGQNDVRNEVFGIADAQKLSAFAQDKKLGRMSLWSLNRDATCGPNYVDLTHVSDACSGIDQGDASFAGILSTGFAGRPHLSAPAVTTSEAVEPIVDDPATSPYPIWAKTSAYLEGTKIVWHGNVYSAKWWTRGDLPDNPVLNEWETPWTLIGPVLPGEKPYAPPTLPAGTYPDWSGTVQYDTGDRVLFEGTPYESKWWNQGASPDAASSDPDGSPWVQLTADEVAAVLKGATAAG</sequence>
<dbReference type="PANTHER" id="PTHR42976:SF1">
    <property type="entry name" value="GH18 DOMAIN-CONTAINING PROTEIN-RELATED"/>
    <property type="match status" value="1"/>
</dbReference>
<dbReference type="Proteomes" id="UP000230161">
    <property type="component" value="Unassembled WGS sequence"/>
</dbReference>
<dbReference type="InterPro" id="IPR017853">
    <property type="entry name" value="GH"/>
</dbReference>
<dbReference type="RefSeq" id="WP_100344980.1">
    <property type="nucleotide sequence ID" value="NZ_PGFB01000003.1"/>
</dbReference>
<dbReference type="InterPro" id="IPR036573">
    <property type="entry name" value="CBM_sf_5/12"/>
</dbReference>
<dbReference type="SMART" id="SM00495">
    <property type="entry name" value="ChtBD3"/>
    <property type="match status" value="2"/>
</dbReference>
<evidence type="ECO:0000256" key="2">
    <source>
        <dbReference type="SAM" id="Phobius"/>
    </source>
</evidence>
<feature type="domain" description="Chitin-binding type-3" evidence="3">
    <location>
        <begin position="463"/>
        <end position="511"/>
    </location>
</feature>
<keyword evidence="2" id="KW-0812">Transmembrane</keyword>
<dbReference type="GO" id="GO:0004553">
    <property type="term" value="F:hydrolase activity, hydrolyzing O-glycosyl compounds"/>
    <property type="evidence" value="ECO:0007669"/>
    <property type="project" value="InterPro"/>
</dbReference>
<dbReference type="GO" id="GO:0005975">
    <property type="term" value="P:carbohydrate metabolic process"/>
    <property type="evidence" value="ECO:0007669"/>
    <property type="project" value="InterPro"/>
</dbReference>
<dbReference type="GO" id="GO:0005576">
    <property type="term" value="C:extracellular region"/>
    <property type="evidence" value="ECO:0007669"/>
    <property type="project" value="InterPro"/>
</dbReference>
<dbReference type="AlphaFoldDB" id="A0A2M9BWW7"/>
<accession>A0A2M9BWW7</accession>
<dbReference type="CDD" id="cd12215">
    <property type="entry name" value="ChiC_BD"/>
    <property type="match status" value="2"/>
</dbReference>
<comment type="caution">
    <text evidence="4">The sequence shown here is derived from an EMBL/GenBank/DDBJ whole genome shotgun (WGS) entry which is preliminary data.</text>
</comment>
<keyword evidence="1" id="KW-0378">Hydrolase</keyword>
<gene>
    <name evidence="4" type="ORF">CLV54_2223</name>
</gene>
<dbReference type="PANTHER" id="PTHR42976">
    <property type="entry name" value="BIFUNCTIONAL CHITINASE/LYSOZYME-RELATED"/>
    <property type="match status" value="1"/>
</dbReference>
<dbReference type="OrthoDB" id="99456at2"/>
<keyword evidence="2" id="KW-0472">Membrane</keyword>
<dbReference type="SUPFAM" id="SSF51445">
    <property type="entry name" value="(Trans)glycosidases"/>
    <property type="match status" value="1"/>
</dbReference>
<dbReference type="GO" id="GO:0030246">
    <property type="term" value="F:carbohydrate binding"/>
    <property type="evidence" value="ECO:0007669"/>
    <property type="project" value="InterPro"/>
</dbReference>